<dbReference type="EMBL" id="AP022642">
    <property type="protein sequence ID" value="BCA28505.1"/>
    <property type="molecule type" value="Genomic_DNA"/>
</dbReference>
<dbReference type="InterPro" id="IPR006597">
    <property type="entry name" value="Sel1-like"/>
</dbReference>
<dbReference type="KEGG" id="poj:PtoMrB4_24820"/>
<sequence>MRLSSRIPFCHAMNPRLSLLFAALLIAGCSSGFQPLHSKPAVLSGNRPLPPENPVYGVPSYEAPLVWVVEVPATEIKGRTRLVKPRVEPAAETLAQAVLADQQGDKETALQLLQQAADAGNGRAHYELAHHYLMGDGVPADPAQALNHLSQADALGNAEASRVLAWNYLRGTGVPQDLDYGKRLLEKSARTNDRALRELSLLYLGTCQPDLADRERGLAQLKVASAAGDRIAASLYQMAQQQDVGQPLPASAEQPGLPCLASDPVAPAERDATAIALDAEPVTREAEAEATKRQALAGDPQAMYDYGQHLLEGTYPSLQPELEAYAWFAVAADHGHPEAPARVASLAPVRNASEQQQPGLVESMIAALDSAIVANPGGQPE</sequence>
<feature type="chain" id="PRO_5025624690" description="TPR repeat" evidence="1">
    <location>
        <begin position="33"/>
        <end position="381"/>
    </location>
</feature>
<reference evidence="2 3" key="1">
    <citation type="journal article" date="2020" name="Microbiol. Resour. Announc.">
        <title>Complete genome sequence of Pseudomonas otitidis strain MrB4, isolated from Lake Biwa in Japan.</title>
        <authorList>
            <person name="Miyazaki K."/>
            <person name="Hase E."/>
            <person name="Maruya T."/>
        </authorList>
    </citation>
    <scope>NUCLEOTIDE SEQUENCE [LARGE SCALE GENOMIC DNA]</scope>
    <source>
        <strain evidence="2 3">MrB4</strain>
    </source>
</reference>
<keyword evidence="1" id="KW-0732">Signal</keyword>
<accession>A0A679GEF5</accession>
<feature type="signal peptide" evidence="1">
    <location>
        <begin position="1"/>
        <end position="32"/>
    </location>
</feature>
<dbReference type="AlphaFoldDB" id="A0A679GEF5"/>
<dbReference type="Gene3D" id="1.25.40.10">
    <property type="entry name" value="Tetratricopeptide repeat domain"/>
    <property type="match status" value="2"/>
</dbReference>
<evidence type="ECO:0008006" key="4">
    <source>
        <dbReference type="Google" id="ProtNLM"/>
    </source>
</evidence>
<organism evidence="2 3">
    <name type="scientific">Metapseudomonas otitidis</name>
    <dbReference type="NCBI Taxonomy" id="319939"/>
    <lineage>
        <taxon>Bacteria</taxon>
        <taxon>Pseudomonadati</taxon>
        <taxon>Pseudomonadota</taxon>
        <taxon>Gammaproteobacteria</taxon>
        <taxon>Pseudomonadales</taxon>
        <taxon>Pseudomonadaceae</taxon>
        <taxon>Metapseudomonas</taxon>
    </lineage>
</organism>
<evidence type="ECO:0000313" key="3">
    <source>
        <dbReference type="Proteomes" id="UP000501237"/>
    </source>
</evidence>
<protein>
    <recommendedName>
        <fullName evidence="4">TPR repeat</fullName>
    </recommendedName>
</protein>
<evidence type="ECO:0000313" key="2">
    <source>
        <dbReference type="EMBL" id="BCA28505.1"/>
    </source>
</evidence>
<dbReference type="SMART" id="SM00671">
    <property type="entry name" value="SEL1"/>
    <property type="match status" value="4"/>
</dbReference>
<dbReference type="PROSITE" id="PS51257">
    <property type="entry name" value="PROKAR_LIPOPROTEIN"/>
    <property type="match status" value="1"/>
</dbReference>
<dbReference type="InterPro" id="IPR011990">
    <property type="entry name" value="TPR-like_helical_dom_sf"/>
</dbReference>
<proteinExistence type="predicted"/>
<dbReference type="Proteomes" id="UP000501237">
    <property type="component" value="Chromosome"/>
</dbReference>
<dbReference type="PANTHER" id="PTHR11102">
    <property type="entry name" value="SEL-1-LIKE PROTEIN"/>
    <property type="match status" value="1"/>
</dbReference>
<dbReference type="PANTHER" id="PTHR11102:SF147">
    <property type="entry name" value="SEL1L ADAPTOR SUBUNIT OF ERAD E3 UBIQUITIN LIGASE"/>
    <property type="match status" value="1"/>
</dbReference>
<dbReference type="GO" id="GO:0036503">
    <property type="term" value="P:ERAD pathway"/>
    <property type="evidence" value="ECO:0007669"/>
    <property type="project" value="TreeGrafter"/>
</dbReference>
<dbReference type="SUPFAM" id="SSF81901">
    <property type="entry name" value="HCP-like"/>
    <property type="match status" value="1"/>
</dbReference>
<name>A0A679GEF5_9GAMM</name>
<dbReference type="InterPro" id="IPR050767">
    <property type="entry name" value="Sel1_AlgK"/>
</dbReference>
<gene>
    <name evidence="2" type="ORF">PtoMrB4_24820</name>
</gene>
<evidence type="ECO:0000256" key="1">
    <source>
        <dbReference type="SAM" id="SignalP"/>
    </source>
</evidence>
<dbReference type="Pfam" id="PF08238">
    <property type="entry name" value="Sel1"/>
    <property type="match status" value="4"/>
</dbReference>